<evidence type="ECO:0000313" key="3">
    <source>
        <dbReference type="Proteomes" id="UP000199391"/>
    </source>
</evidence>
<dbReference type="EMBL" id="FPBO01000006">
    <property type="protein sequence ID" value="SFU61975.1"/>
    <property type="molecule type" value="Genomic_DNA"/>
</dbReference>
<name>A0A1I7HMM5_9BURK</name>
<protein>
    <submittedName>
        <fullName evidence="2">RES domain-containing protein</fullName>
    </submittedName>
</protein>
<gene>
    <name evidence="2" type="ORF">SAMN05216552_100653</name>
</gene>
<dbReference type="OrthoDB" id="9789501at2"/>
<feature type="domain" description="RES" evidence="1">
    <location>
        <begin position="14"/>
        <end position="139"/>
    </location>
</feature>
<dbReference type="RefSeq" id="WP_093555066.1">
    <property type="nucleotide sequence ID" value="NZ_FPBO01000006.1"/>
</dbReference>
<dbReference type="InterPro" id="IPR014914">
    <property type="entry name" value="RES_dom"/>
</dbReference>
<reference evidence="3" key="1">
    <citation type="submission" date="2016-10" db="EMBL/GenBank/DDBJ databases">
        <authorList>
            <person name="Varghese N."/>
            <person name="Submissions S."/>
        </authorList>
    </citation>
    <scope>NUCLEOTIDE SEQUENCE [LARGE SCALE GENOMIC DNA]</scope>
    <source>
        <strain evidence="3">CGMCC 1.11014</strain>
    </source>
</reference>
<organism evidence="2 3">
    <name type="scientific">Pseudoduganella namucuonensis</name>
    <dbReference type="NCBI Taxonomy" id="1035707"/>
    <lineage>
        <taxon>Bacteria</taxon>
        <taxon>Pseudomonadati</taxon>
        <taxon>Pseudomonadota</taxon>
        <taxon>Betaproteobacteria</taxon>
        <taxon>Burkholderiales</taxon>
        <taxon>Oxalobacteraceae</taxon>
        <taxon>Telluria group</taxon>
        <taxon>Pseudoduganella</taxon>
    </lineage>
</organism>
<accession>A0A1I7HMM5</accession>
<dbReference type="Proteomes" id="UP000199391">
    <property type="component" value="Unassembled WGS sequence"/>
</dbReference>
<sequence length="151" mass="16406">MRLWRISRYKHALDRQCAGSALYGGRWNPIGMPALYGATSISLCSLEKFVHAGAGPFPPLALVAIDLPDDSPLYVPEIAALPHGWDAMPTSGPAQVFGGAWLARGAELAMKVPSAIVPEEANVVVNPRHPGYARILLSIVRPFAFDRRMFK</sequence>
<evidence type="ECO:0000259" key="1">
    <source>
        <dbReference type="SMART" id="SM00953"/>
    </source>
</evidence>
<dbReference type="Pfam" id="PF08808">
    <property type="entry name" value="RES"/>
    <property type="match status" value="1"/>
</dbReference>
<keyword evidence="3" id="KW-1185">Reference proteome</keyword>
<dbReference type="AlphaFoldDB" id="A0A1I7HMM5"/>
<dbReference type="SMART" id="SM00953">
    <property type="entry name" value="RES"/>
    <property type="match status" value="1"/>
</dbReference>
<evidence type="ECO:0000313" key="2">
    <source>
        <dbReference type="EMBL" id="SFU61975.1"/>
    </source>
</evidence>
<dbReference type="STRING" id="1035707.SAMN05216552_100653"/>
<proteinExistence type="predicted"/>